<dbReference type="PANTHER" id="PTHR42985:SF40">
    <property type="entry name" value="LD47995P-RELATED"/>
    <property type="match status" value="1"/>
</dbReference>
<feature type="transmembrane region" description="Helical" evidence="12">
    <location>
        <begin position="162"/>
        <end position="181"/>
    </location>
</feature>
<dbReference type="AlphaFoldDB" id="A0A914A0A0"/>
<evidence type="ECO:0000256" key="11">
    <source>
        <dbReference type="RuleBase" id="RU362091"/>
    </source>
</evidence>
<dbReference type="OMA" id="YLIFTCM"/>
<feature type="transmembrane region" description="Helical" evidence="12">
    <location>
        <begin position="382"/>
        <end position="404"/>
    </location>
</feature>
<keyword evidence="8" id="KW-0406">Ion transport</keyword>
<evidence type="ECO:0000256" key="1">
    <source>
        <dbReference type="ARBA" id="ARBA00004651"/>
    </source>
</evidence>
<evidence type="ECO:0000256" key="7">
    <source>
        <dbReference type="ARBA" id="ARBA00023053"/>
    </source>
</evidence>
<keyword evidence="7" id="KW-0915">Sodium</keyword>
<dbReference type="NCBIfam" id="TIGR00813">
    <property type="entry name" value="sss"/>
    <property type="match status" value="1"/>
</dbReference>
<feature type="transmembrane region" description="Helical" evidence="12">
    <location>
        <begin position="188"/>
        <end position="211"/>
    </location>
</feature>
<feature type="transmembrane region" description="Helical" evidence="12">
    <location>
        <begin position="410"/>
        <end position="435"/>
    </location>
</feature>
<dbReference type="InterPro" id="IPR051163">
    <property type="entry name" value="Sodium:Solute_Symporter_SSF"/>
</dbReference>
<keyword evidence="6 12" id="KW-1133">Transmembrane helix</keyword>
<dbReference type="GO" id="GO:0015293">
    <property type="term" value="F:symporter activity"/>
    <property type="evidence" value="ECO:0007669"/>
    <property type="project" value="TreeGrafter"/>
</dbReference>
<dbReference type="Gene3D" id="1.20.1730.10">
    <property type="entry name" value="Sodium/glucose cotransporter"/>
    <property type="match status" value="1"/>
</dbReference>
<keyword evidence="14" id="KW-1185">Reference proteome</keyword>
<comment type="subcellular location">
    <subcellularLocation>
        <location evidence="1">Cell membrane</location>
        <topology evidence="1">Multi-pass membrane protein</topology>
    </subcellularLocation>
</comment>
<evidence type="ECO:0000256" key="3">
    <source>
        <dbReference type="ARBA" id="ARBA00022448"/>
    </source>
</evidence>
<dbReference type="GO" id="GO:0005886">
    <property type="term" value="C:plasma membrane"/>
    <property type="evidence" value="ECO:0007669"/>
    <property type="project" value="UniProtKB-SubCell"/>
</dbReference>
<dbReference type="GeneID" id="119728890"/>
<evidence type="ECO:0000256" key="2">
    <source>
        <dbReference type="ARBA" id="ARBA00006434"/>
    </source>
</evidence>
<dbReference type="Pfam" id="PF00474">
    <property type="entry name" value="SSF"/>
    <property type="match status" value="1"/>
</dbReference>
<protein>
    <submittedName>
        <fullName evidence="13">Uncharacterized protein</fullName>
    </submittedName>
</protein>
<evidence type="ECO:0000256" key="8">
    <source>
        <dbReference type="ARBA" id="ARBA00023065"/>
    </source>
</evidence>
<evidence type="ECO:0000256" key="10">
    <source>
        <dbReference type="ARBA" id="ARBA00023201"/>
    </source>
</evidence>
<accession>A0A914A0A0</accession>
<dbReference type="EnsemblMetazoa" id="XM_038201324.1">
    <property type="protein sequence ID" value="XP_038057252.1"/>
    <property type="gene ID" value="LOC119728890"/>
</dbReference>
<evidence type="ECO:0000256" key="4">
    <source>
        <dbReference type="ARBA" id="ARBA00022475"/>
    </source>
</evidence>
<feature type="transmembrane region" description="Helical" evidence="12">
    <location>
        <begin position="82"/>
        <end position="104"/>
    </location>
</feature>
<dbReference type="InterPro" id="IPR001734">
    <property type="entry name" value="Na/solute_symporter"/>
</dbReference>
<evidence type="ECO:0000256" key="12">
    <source>
        <dbReference type="SAM" id="Phobius"/>
    </source>
</evidence>
<feature type="transmembrane region" description="Helical" evidence="12">
    <location>
        <begin position="13"/>
        <end position="32"/>
    </location>
</feature>
<evidence type="ECO:0000256" key="9">
    <source>
        <dbReference type="ARBA" id="ARBA00023136"/>
    </source>
</evidence>
<sequence>MDESPPTFHWADYLIFTCMLATSAAIGVFYAVRSRREGSSSREYMLADREMSFFPVAMSLLASLFTGVYIQGSVAETYYRGAILLLGSIIPLVLAGVISGRVFMPKFYEMRLTSVYQYLDLRFNVAVRNCCLLFGYLYMILHSGVATYAACVVLTTVTSGKLSVVLSAVILSAVCTFYTVIGGIKAVLWADCFQMFLIFASLLAAVLQGAVKLGYTEIWSLNLEGGRLNLFEFDPDPRIYASFWTVVIGIFFSWLPSMIVLQYQVQRYLTCRSQKTAHISFGVFLGGSVAVTILAALAGMAMYALYVDCDPYSDGKLPHKDGLLPYYVLDAFKDAPGIPGLFVSGLCSAALSTTSSILNSIATITGEHVITKIWTDLPDRRYLFITKMLALFFGTLNIGTVLVVSKLGDILPALIGLIGITNGPVCAVFILGFFFRRANSKGTMVGFVVGIIFGIWIFIGSIFYQPPLPSLPLSTDGCPDDDTMTNASMAVTTMAMTFVNMTTAAVPVESSGGIVELYKVSRLWYPTITIVTVTLVGIVASLLFDAYFGKPKVDSFLLWDWRTSFCCCVTKQAKIEDEKSLFGVTSDVMSDVTVETGDPAGIVNTVCEGCDVCKSPSRTTHL</sequence>
<feature type="transmembrane region" description="Helical" evidence="12">
    <location>
        <begin position="523"/>
        <end position="548"/>
    </location>
</feature>
<reference evidence="13" key="1">
    <citation type="submission" date="2022-11" db="UniProtKB">
        <authorList>
            <consortium name="EnsemblMetazoa"/>
        </authorList>
    </citation>
    <scope>IDENTIFICATION</scope>
</reference>
<keyword evidence="4" id="KW-1003">Cell membrane</keyword>
<feature type="transmembrane region" description="Helical" evidence="12">
    <location>
        <begin position="239"/>
        <end position="261"/>
    </location>
</feature>
<dbReference type="InterPro" id="IPR038377">
    <property type="entry name" value="Na/Glc_symporter_sf"/>
</dbReference>
<dbReference type="Proteomes" id="UP000887568">
    <property type="component" value="Unplaced"/>
</dbReference>
<feature type="transmembrane region" description="Helical" evidence="12">
    <location>
        <begin position="442"/>
        <end position="464"/>
    </location>
</feature>
<feature type="transmembrane region" description="Helical" evidence="12">
    <location>
        <begin position="338"/>
        <end position="361"/>
    </location>
</feature>
<evidence type="ECO:0000256" key="6">
    <source>
        <dbReference type="ARBA" id="ARBA00022989"/>
    </source>
</evidence>
<feature type="transmembrane region" description="Helical" evidence="12">
    <location>
        <begin position="281"/>
        <end position="306"/>
    </location>
</feature>
<dbReference type="PROSITE" id="PS50283">
    <property type="entry name" value="NA_SOLUT_SYMP_3"/>
    <property type="match status" value="1"/>
</dbReference>
<evidence type="ECO:0000256" key="5">
    <source>
        <dbReference type="ARBA" id="ARBA00022692"/>
    </source>
</evidence>
<dbReference type="RefSeq" id="XP_038057252.1">
    <property type="nucleotide sequence ID" value="XM_038201324.1"/>
</dbReference>
<feature type="transmembrane region" description="Helical" evidence="12">
    <location>
        <begin position="125"/>
        <end position="150"/>
    </location>
</feature>
<feature type="transmembrane region" description="Helical" evidence="12">
    <location>
        <begin position="53"/>
        <end position="70"/>
    </location>
</feature>
<keyword evidence="10" id="KW-0739">Sodium transport</keyword>
<comment type="similarity">
    <text evidence="2 11">Belongs to the sodium:solute symporter (SSF) (TC 2.A.21) family.</text>
</comment>
<evidence type="ECO:0000313" key="14">
    <source>
        <dbReference type="Proteomes" id="UP000887568"/>
    </source>
</evidence>
<name>A0A914A0A0_PATMI</name>
<keyword evidence="5 12" id="KW-0812">Transmembrane</keyword>
<dbReference type="OrthoDB" id="10321161at2759"/>
<keyword evidence="3" id="KW-0813">Transport</keyword>
<organism evidence="13 14">
    <name type="scientific">Patiria miniata</name>
    <name type="common">Bat star</name>
    <name type="synonym">Asterina miniata</name>
    <dbReference type="NCBI Taxonomy" id="46514"/>
    <lineage>
        <taxon>Eukaryota</taxon>
        <taxon>Metazoa</taxon>
        <taxon>Echinodermata</taxon>
        <taxon>Eleutherozoa</taxon>
        <taxon>Asterozoa</taxon>
        <taxon>Asteroidea</taxon>
        <taxon>Valvatacea</taxon>
        <taxon>Valvatida</taxon>
        <taxon>Asterinidae</taxon>
        <taxon>Patiria</taxon>
    </lineage>
</organism>
<dbReference type="PANTHER" id="PTHR42985">
    <property type="entry name" value="SODIUM-COUPLED MONOCARBOXYLATE TRANSPORTER"/>
    <property type="match status" value="1"/>
</dbReference>
<dbReference type="GO" id="GO:0006814">
    <property type="term" value="P:sodium ion transport"/>
    <property type="evidence" value="ECO:0007669"/>
    <property type="project" value="UniProtKB-KW"/>
</dbReference>
<keyword evidence="9 12" id="KW-0472">Membrane</keyword>
<proteinExistence type="inferred from homology"/>
<evidence type="ECO:0000313" key="13">
    <source>
        <dbReference type="EnsemblMetazoa" id="XP_038057252.1"/>
    </source>
</evidence>